<sequence>MAAMVVVAAVDGVCDNQCKTEEHISDATRDSSDIASSLPQSTWMSESNVTYDDRDHTVLDYEGYWFLTGTYNASSVHETGTLSSTDVFGSNVTFVFPTPATAFFYYGIKRCCGGSYLICIDCDPNDMLWQTIDGVNRSDDGKNPPVVLYSKTFDTAGVHEVILKNQNDTRFGASQMTLDRFVITAVDDSTSANSTTSTTTSSSTYAGASLSSSSSASSSGSSVPYGAIIGGVVAGIALIVLLVLAIFCTRRRTQSDLSEPQPLERVQAMPHPLRPYTIDHTPQPSLSSTPSSQTCLTAKYGYGRLDRSRDSTLQTPAALYIPEAEMRYHPEGGLLVSSGGGIGTLRSASTRTTSSGANASPTSPRRRRRRERDAGPAPLVEEEEEVLPPEYTQVFPRRRTTRAAVSQETNTARRDMQNAMHQDIPREPSQTSLSNTDSPLSLIDVKVSDSDIHPTDPRNLPPHPDGL</sequence>
<reference evidence="3 4" key="1">
    <citation type="journal article" date="2015" name="Fungal Genet. Biol.">
        <title>Evolution of novel wood decay mechanisms in Agaricales revealed by the genome sequences of Fistulina hepatica and Cylindrobasidium torrendii.</title>
        <authorList>
            <person name="Floudas D."/>
            <person name="Held B.W."/>
            <person name="Riley R."/>
            <person name="Nagy L.G."/>
            <person name="Koehler G."/>
            <person name="Ransdell A.S."/>
            <person name="Younus H."/>
            <person name="Chow J."/>
            <person name="Chiniquy J."/>
            <person name="Lipzen A."/>
            <person name="Tritt A."/>
            <person name="Sun H."/>
            <person name="Haridas S."/>
            <person name="LaButti K."/>
            <person name="Ohm R.A."/>
            <person name="Kues U."/>
            <person name="Blanchette R.A."/>
            <person name="Grigoriev I.V."/>
            <person name="Minto R.E."/>
            <person name="Hibbett D.S."/>
        </authorList>
    </citation>
    <scope>NUCLEOTIDE SEQUENCE [LARGE SCALE GENOMIC DNA]</scope>
    <source>
        <strain evidence="3 4">ATCC 64428</strain>
    </source>
</reference>
<feature type="transmembrane region" description="Helical" evidence="2">
    <location>
        <begin position="225"/>
        <end position="248"/>
    </location>
</feature>
<keyword evidence="2" id="KW-0472">Membrane</keyword>
<dbReference type="OrthoDB" id="3359616at2759"/>
<dbReference type="AlphaFoldDB" id="A0A0D7AEW9"/>
<evidence type="ECO:0000313" key="3">
    <source>
        <dbReference type="EMBL" id="KIY48416.1"/>
    </source>
</evidence>
<name>A0A0D7AEW9_9AGAR</name>
<protein>
    <recommendedName>
        <fullName evidence="5">Mid2 domain-containing protein</fullName>
    </recommendedName>
</protein>
<feature type="region of interest" description="Disordered" evidence="1">
    <location>
        <begin position="422"/>
        <end position="467"/>
    </location>
</feature>
<keyword evidence="4" id="KW-1185">Reference proteome</keyword>
<dbReference type="Proteomes" id="UP000054144">
    <property type="component" value="Unassembled WGS sequence"/>
</dbReference>
<feature type="compositionally biased region" description="Low complexity" evidence="1">
    <location>
        <begin position="344"/>
        <end position="357"/>
    </location>
</feature>
<gene>
    <name evidence="3" type="ORF">FISHEDRAFT_73614</name>
</gene>
<proteinExistence type="predicted"/>
<evidence type="ECO:0000256" key="1">
    <source>
        <dbReference type="SAM" id="MobiDB-lite"/>
    </source>
</evidence>
<keyword evidence="2" id="KW-1133">Transmembrane helix</keyword>
<organism evidence="3 4">
    <name type="scientific">Fistulina hepatica ATCC 64428</name>
    <dbReference type="NCBI Taxonomy" id="1128425"/>
    <lineage>
        <taxon>Eukaryota</taxon>
        <taxon>Fungi</taxon>
        <taxon>Dikarya</taxon>
        <taxon>Basidiomycota</taxon>
        <taxon>Agaricomycotina</taxon>
        <taxon>Agaricomycetes</taxon>
        <taxon>Agaricomycetidae</taxon>
        <taxon>Agaricales</taxon>
        <taxon>Fistulinaceae</taxon>
        <taxon>Fistulina</taxon>
    </lineage>
</organism>
<dbReference type="EMBL" id="KN881833">
    <property type="protein sequence ID" value="KIY48416.1"/>
    <property type="molecule type" value="Genomic_DNA"/>
</dbReference>
<evidence type="ECO:0008006" key="5">
    <source>
        <dbReference type="Google" id="ProtNLM"/>
    </source>
</evidence>
<keyword evidence="2" id="KW-0812">Transmembrane</keyword>
<accession>A0A0D7AEW9</accession>
<feature type="region of interest" description="Disordered" evidence="1">
    <location>
        <begin position="339"/>
        <end position="390"/>
    </location>
</feature>
<evidence type="ECO:0000313" key="4">
    <source>
        <dbReference type="Proteomes" id="UP000054144"/>
    </source>
</evidence>
<feature type="region of interest" description="Disordered" evidence="1">
    <location>
        <begin position="190"/>
        <end position="219"/>
    </location>
</feature>
<feature type="compositionally biased region" description="Polar residues" evidence="1">
    <location>
        <begin position="428"/>
        <end position="439"/>
    </location>
</feature>
<feature type="compositionally biased region" description="Basic and acidic residues" evidence="1">
    <location>
        <begin position="446"/>
        <end position="456"/>
    </location>
</feature>
<evidence type="ECO:0000256" key="2">
    <source>
        <dbReference type="SAM" id="Phobius"/>
    </source>
</evidence>